<dbReference type="PANTHER" id="PTHR10414:SF77">
    <property type="entry name" value="CDP-ALCOHOL PHOSPHATIDYLTRANSFERASE FAMILY PROTEIN"/>
    <property type="match status" value="1"/>
</dbReference>
<reference evidence="8 9" key="1">
    <citation type="submission" date="2024-09" db="EMBL/GenBank/DDBJ databases">
        <title>Rethinking Asexuality: The Enigmatic Case of Functional Sexual Genes in Lepraria (Stereocaulaceae).</title>
        <authorList>
            <person name="Doellman M."/>
            <person name="Sun Y."/>
            <person name="Barcenas-Pena A."/>
            <person name="Lumbsch H.T."/>
            <person name="Grewe F."/>
        </authorList>
    </citation>
    <scope>NUCLEOTIDE SEQUENCE [LARGE SCALE GENOMIC DNA]</scope>
    <source>
        <strain evidence="8 9">Mercado 3170</strain>
    </source>
</reference>
<dbReference type="EMBL" id="JBEFKJ010000017">
    <property type="protein sequence ID" value="KAL2041537.1"/>
    <property type="molecule type" value="Genomic_DNA"/>
</dbReference>
<organism evidence="8 9">
    <name type="scientific">Stereocaulon virgatum</name>
    <dbReference type="NCBI Taxonomy" id="373712"/>
    <lineage>
        <taxon>Eukaryota</taxon>
        <taxon>Fungi</taxon>
        <taxon>Dikarya</taxon>
        <taxon>Ascomycota</taxon>
        <taxon>Pezizomycotina</taxon>
        <taxon>Lecanoromycetes</taxon>
        <taxon>OSLEUM clade</taxon>
        <taxon>Lecanoromycetidae</taxon>
        <taxon>Lecanorales</taxon>
        <taxon>Lecanorineae</taxon>
        <taxon>Stereocaulaceae</taxon>
        <taxon>Stereocaulon</taxon>
    </lineage>
</organism>
<feature type="transmembrane region" description="Helical" evidence="7">
    <location>
        <begin position="312"/>
        <end position="328"/>
    </location>
</feature>
<dbReference type="InterPro" id="IPR043130">
    <property type="entry name" value="CDP-OH_PTrfase_TM_dom"/>
</dbReference>
<dbReference type="Pfam" id="PF01066">
    <property type="entry name" value="CDP-OH_P_transf"/>
    <property type="match status" value="1"/>
</dbReference>
<accession>A0ABR4AAN3</accession>
<dbReference type="InterPro" id="IPR048254">
    <property type="entry name" value="CDP_ALCOHOL_P_TRANSF_CS"/>
</dbReference>
<keyword evidence="7" id="KW-0812">Transmembrane</keyword>
<evidence type="ECO:0000313" key="9">
    <source>
        <dbReference type="Proteomes" id="UP001590950"/>
    </source>
</evidence>
<feature type="region of interest" description="Disordered" evidence="6">
    <location>
        <begin position="418"/>
        <end position="445"/>
    </location>
</feature>
<evidence type="ECO:0000256" key="5">
    <source>
        <dbReference type="RuleBase" id="RU003750"/>
    </source>
</evidence>
<sequence>MSLLPLYEGESPHQMNDRGKMKKSTAAHECVSEEALVHLKSYKYSSVDKSLISKYILQYYWNAFVELLPLWLAPNMVTLLGFFFILTNVICLEIFIPDLVGPGPSWVYYSFAFGLWMYSTMDNVDGKQARRTGQSSGLGELFDHGIDSLNCTLASLCETAAMGLGPTKKGVFTALVPCLPMFFSTWETYHTHTLYLGYFNGPTEGLILACTLMIMAGYYGPGIWHHPVAELFGHYEIFGESSMIDLWIPIILLTFFIAHLPACVYNVVKARRARGLPVAPVFLEWTPIIVYTLAIGTWLYSPHSTLMRENRLVLFCLTMSFVFGRMTTKIILAHLTRQPFPYWTVMLVPLIGGAILGNLPLLGLPAVSAFTELWYLRAYFVFAVVAYFRWALLVINSICTYLGINCLTITKKPAPNQTNVRGKGAMNGSVVEKPASNGRIPQKGD</sequence>
<evidence type="ECO:0000256" key="1">
    <source>
        <dbReference type="ARBA" id="ARBA00004370"/>
    </source>
</evidence>
<feature type="transmembrane region" description="Helical" evidence="7">
    <location>
        <begin position="59"/>
        <end position="86"/>
    </location>
</feature>
<comment type="similarity">
    <text evidence="2 5">Belongs to the CDP-alcohol phosphatidyltransferase class-I family.</text>
</comment>
<feature type="transmembrane region" description="Helical" evidence="7">
    <location>
        <begin position="246"/>
        <end position="268"/>
    </location>
</feature>
<dbReference type="Gene3D" id="1.20.120.1760">
    <property type="match status" value="1"/>
</dbReference>
<keyword evidence="7" id="KW-1133">Transmembrane helix</keyword>
<keyword evidence="4 7" id="KW-0472">Membrane</keyword>
<keyword evidence="3 5" id="KW-0808">Transferase</keyword>
<comment type="caution">
    <text evidence="8">The sequence shown here is derived from an EMBL/GenBank/DDBJ whole genome shotgun (WGS) entry which is preliminary data.</text>
</comment>
<feature type="transmembrane region" description="Helical" evidence="7">
    <location>
        <begin position="280"/>
        <end position="300"/>
    </location>
</feature>
<proteinExistence type="inferred from homology"/>
<dbReference type="PANTHER" id="PTHR10414">
    <property type="entry name" value="ETHANOLAMINEPHOSPHOTRANSFERASE"/>
    <property type="match status" value="1"/>
</dbReference>
<evidence type="ECO:0000256" key="3">
    <source>
        <dbReference type="ARBA" id="ARBA00022679"/>
    </source>
</evidence>
<comment type="subcellular location">
    <subcellularLocation>
        <location evidence="1">Membrane</location>
    </subcellularLocation>
</comment>
<dbReference type="PROSITE" id="PS00379">
    <property type="entry name" value="CDP_ALCOHOL_P_TRANSF"/>
    <property type="match status" value="1"/>
</dbReference>
<keyword evidence="9" id="KW-1185">Reference proteome</keyword>
<protein>
    <recommendedName>
        <fullName evidence="10">Sn-1,2-diacylglycerol cholinephosphotransferase</fullName>
    </recommendedName>
</protein>
<evidence type="ECO:0000313" key="8">
    <source>
        <dbReference type="EMBL" id="KAL2041537.1"/>
    </source>
</evidence>
<dbReference type="PIRSF" id="PIRSF015665">
    <property type="entry name" value="CHOPT"/>
    <property type="match status" value="1"/>
</dbReference>
<evidence type="ECO:0000256" key="6">
    <source>
        <dbReference type="SAM" id="MobiDB-lite"/>
    </source>
</evidence>
<evidence type="ECO:0000256" key="7">
    <source>
        <dbReference type="SAM" id="Phobius"/>
    </source>
</evidence>
<dbReference type="Proteomes" id="UP001590950">
    <property type="component" value="Unassembled WGS sequence"/>
</dbReference>
<name>A0ABR4AAN3_9LECA</name>
<evidence type="ECO:0008006" key="10">
    <source>
        <dbReference type="Google" id="ProtNLM"/>
    </source>
</evidence>
<feature type="transmembrane region" description="Helical" evidence="7">
    <location>
        <begin position="379"/>
        <end position="404"/>
    </location>
</feature>
<evidence type="ECO:0000256" key="4">
    <source>
        <dbReference type="ARBA" id="ARBA00023136"/>
    </source>
</evidence>
<feature type="transmembrane region" description="Helical" evidence="7">
    <location>
        <begin position="106"/>
        <end position="124"/>
    </location>
</feature>
<dbReference type="InterPro" id="IPR014472">
    <property type="entry name" value="CHOPT"/>
</dbReference>
<evidence type="ECO:0000256" key="2">
    <source>
        <dbReference type="ARBA" id="ARBA00010441"/>
    </source>
</evidence>
<dbReference type="InterPro" id="IPR000462">
    <property type="entry name" value="CDP-OH_P_trans"/>
</dbReference>
<feature type="transmembrane region" description="Helical" evidence="7">
    <location>
        <begin position="340"/>
        <end position="359"/>
    </location>
</feature>
<gene>
    <name evidence="8" type="ORF">N7G274_005919</name>
</gene>